<dbReference type="Pfam" id="PF13419">
    <property type="entry name" value="HAD_2"/>
    <property type="match status" value="1"/>
</dbReference>
<organism evidence="1 2">
    <name type="scientific">Gemelliphila palaticanis</name>
    <dbReference type="NCBI Taxonomy" id="81950"/>
    <lineage>
        <taxon>Bacteria</taxon>
        <taxon>Bacillati</taxon>
        <taxon>Bacillota</taxon>
        <taxon>Bacilli</taxon>
        <taxon>Bacillales</taxon>
        <taxon>Gemellaceae</taxon>
        <taxon>Gemelliphila</taxon>
    </lineage>
</organism>
<protein>
    <submittedName>
        <fullName evidence="1">HAD family phosphatase</fullName>
    </submittedName>
</protein>
<keyword evidence="2" id="KW-1185">Reference proteome</keyword>
<dbReference type="SUPFAM" id="SSF56784">
    <property type="entry name" value="HAD-like"/>
    <property type="match status" value="1"/>
</dbReference>
<dbReference type="Gene3D" id="3.40.50.1000">
    <property type="entry name" value="HAD superfamily/HAD-like"/>
    <property type="match status" value="1"/>
</dbReference>
<reference evidence="1 2" key="1">
    <citation type="submission" date="2020-07" db="EMBL/GenBank/DDBJ databases">
        <title>MOT database genomes.</title>
        <authorList>
            <person name="Joseph S."/>
            <person name="Aduse-Opoku J."/>
            <person name="Hashim A."/>
            <person name="Wade W."/>
            <person name="Curtis M."/>
        </authorList>
    </citation>
    <scope>NUCLEOTIDE SEQUENCE [LARGE SCALE GENOMIC DNA]</scope>
    <source>
        <strain evidence="1 2">CIP 106318</strain>
    </source>
</reference>
<dbReference type="InterPro" id="IPR023198">
    <property type="entry name" value="PGP-like_dom2"/>
</dbReference>
<comment type="caution">
    <text evidence="1">The sequence shown here is derived from an EMBL/GenBank/DDBJ whole genome shotgun (WGS) entry which is preliminary data.</text>
</comment>
<name>A0ABX2SYT7_9BACL</name>
<dbReference type="PANTHER" id="PTHR18901:SF38">
    <property type="entry name" value="PSEUDOURIDINE-5'-PHOSPHATASE"/>
    <property type="match status" value="1"/>
</dbReference>
<dbReference type="CDD" id="cd07505">
    <property type="entry name" value="HAD_BPGM-like"/>
    <property type="match status" value="1"/>
</dbReference>
<accession>A0ABX2SYT7</accession>
<dbReference type="NCBIfam" id="TIGR01509">
    <property type="entry name" value="HAD-SF-IA-v3"/>
    <property type="match status" value="1"/>
</dbReference>
<evidence type="ECO:0000313" key="1">
    <source>
        <dbReference type="EMBL" id="NYS47511.1"/>
    </source>
</evidence>
<dbReference type="SFLD" id="SFLDG01135">
    <property type="entry name" value="C1.5.6:_HAD__Beta-PGM__Phospha"/>
    <property type="match status" value="1"/>
</dbReference>
<dbReference type="SFLD" id="SFLDG01129">
    <property type="entry name" value="C1.5:_HAD__Beta-PGM__Phosphata"/>
    <property type="match status" value="1"/>
</dbReference>
<dbReference type="SFLD" id="SFLDS00003">
    <property type="entry name" value="Haloacid_Dehalogenase"/>
    <property type="match status" value="1"/>
</dbReference>
<dbReference type="PANTHER" id="PTHR18901">
    <property type="entry name" value="2-DEOXYGLUCOSE-6-PHOSPHATE PHOSPHATASE 2"/>
    <property type="match status" value="1"/>
</dbReference>
<evidence type="ECO:0000313" key="2">
    <source>
        <dbReference type="Proteomes" id="UP000531840"/>
    </source>
</evidence>
<proteinExistence type="predicted"/>
<dbReference type="InterPro" id="IPR006439">
    <property type="entry name" value="HAD-SF_hydro_IA"/>
</dbReference>
<dbReference type="InterPro" id="IPR041492">
    <property type="entry name" value="HAD_2"/>
</dbReference>
<dbReference type="Proteomes" id="UP000531840">
    <property type="component" value="Unassembled WGS sequence"/>
</dbReference>
<dbReference type="Gene3D" id="1.10.150.240">
    <property type="entry name" value="Putative phosphatase, domain 2"/>
    <property type="match status" value="1"/>
</dbReference>
<dbReference type="EMBL" id="JACBYF010000007">
    <property type="protein sequence ID" value="NYS47511.1"/>
    <property type="molecule type" value="Genomic_DNA"/>
</dbReference>
<dbReference type="RefSeq" id="WP_179941298.1">
    <property type="nucleotide sequence ID" value="NZ_JACBYF010000007.1"/>
</dbReference>
<gene>
    <name evidence="1" type="ORF">HZY85_04785</name>
</gene>
<dbReference type="InterPro" id="IPR023214">
    <property type="entry name" value="HAD_sf"/>
</dbReference>
<dbReference type="InterPro" id="IPR036412">
    <property type="entry name" value="HAD-like_sf"/>
</dbReference>
<sequence length="220" mass="24806">MIKAVLFDMDGLMFDTESLSTKGFIESAKKQGYDMTVAETHLVLGFKREDIFDFYEEYFKNKKLNVDGRKLVADQYDYLEHVLLTTGPDKMPYLVELLDYLKNNKYKIAVASSSDIFHIKNNLEKNNLLNYIDTIASGEEVSNGKPAPDIFLLAASRLDVTPDECLVLEDSIFGMEAAHRAGMKSIMIPDSVQPDEKTKKTATAVLKNLGDVITFLKENN</sequence>